<dbReference type="PANTHER" id="PTHR38111:SF11">
    <property type="entry name" value="TRANSCRIPTION FACTOR DOMAIN-CONTAINING PROTEIN-RELATED"/>
    <property type="match status" value="1"/>
</dbReference>
<dbReference type="OrthoDB" id="3525185at2759"/>
<accession>A0A6A5X1E1</accession>
<gene>
    <name evidence="2" type="ORF">P154DRAFT_427688</name>
</gene>
<dbReference type="AlphaFoldDB" id="A0A6A5X1E1"/>
<evidence type="ECO:0000313" key="2">
    <source>
        <dbReference type="EMBL" id="KAF2003976.1"/>
    </source>
</evidence>
<organism evidence="2 3">
    <name type="scientific">Amniculicola lignicola CBS 123094</name>
    <dbReference type="NCBI Taxonomy" id="1392246"/>
    <lineage>
        <taxon>Eukaryota</taxon>
        <taxon>Fungi</taxon>
        <taxon>Dikarya</taxon>
        <taxon>Ascomycota</taxon>
        <taxon>Pezizomycotina</taxon>
        <taxon>Dothideomycetes</taxon>
        <taxon>Pleosporomycetidae</taxon>
        <taxon>Pleosporales</taxon>
        <taxon>Amniculicolaceae</taxon>
        <taxon>Amniculicola</taxon>
    </lineage>
</organism>
<evidence type="ECO:0000256" key="1">
    <source>
        <dbReference type="SAM" id="MobiDB-lite"/>
    </source>
</evidence>
<dbReference type="EMBL" id="ML977569">
    <property type="protein sequence ID" value="KAF2003976.1"/>
    <property type="molecule type" value="Genomic_DNA"/>
</dbReference>
<name>A0A6A5X1E1_9PLEO</name>
<protein>
    <submittedName>
        <fullName evidence="2">Uncharacterized protein</fullName>
    </submittedName>
</protein>
<dbReference type="InterPro" id="IPR053178">
    <property type="entry name" value="Osmoadaptation_assoc"/>
</dbReference>
<feature type="region of interest" description="Disordered" evidence="1">
    <location>
        <begin position="1"/>
        <end position="25"/>
    </location>
</feature>
<proteinExistence type="predicted"/>
<keyword evidence="3" id="KW-1185">Reference proteome</keyword>
<feature type="compositionally biased region" description="Low complexity" evidence="1">
    <location>
        <begin position="7"/>
        <end position="25"/>
    </location>
</feature>
<evidence type="ECO:0000313" key="3">
    <source>
        <dbReference type="Proteomes" id="UP000799779"/>
    </source>
</evidence>
<dbReference type="Proteomes" id="UP000799779">
    <property type="component" value="Unassembled WGS sequence"/>
</dbReference>
<sequence length="487" mass="54063">MPQPLTIDANNDNNDNNNNNNNNNIGNVIKHNNIILTGLSGPRHTAQNSAYSPKGPCDLVLGWQISQRPALYEMFFSHFLMYFTSHGEGLNLGNRAKWMNELPRLSSDGSNEALSLAVQATASAYCGLATANLGAIEEAARLYGQALGLHATLLRKTTQNKGKGKGQGVTVHMISTSVLFSLFEAMRSTTSQAYRAHIYGAAKMLEVTGPGECHEGVLCQLFFHIRTQMVFVHLTTKKEDLADLVDIKAERILFGTLQYQALPLAQRLMTQMASLAEVYAGNDVRMMEFTALSEEREERAGQRRKGSVLDPAASRHIATELENLYIEYYYQQSIPLPRDYLFTSNNTIPSTPAELPFYLHKDGFTALTVAYFSAARILLRLLAPEQPCRYLDRIDNHITIMSCAQYLDVASLGCAYMRMATPLYLVGVHSPHEEQREQAVSIFESWKSGSMAGVSAIALDRLYDTCAYTPTGRPLSMIARESAKRLP</sequence>
<dbReference type="PANTHER" id="PTHR38111">
    <property type="entry name" value="ZN(2)-C6 FUNGAL-TYPE DOMAIN-CONTAINING PROTEIN-RELATED"/>
    <property type="match status" value="1"/>
</dbReference>
<reference evidence="2" key="1">
    <citation type="journal article" date="2020" name="Stud. Mycol.">
        <title>101 Dothideomycetes genomes: a test case for predicting lifestyles and emergence of pathogens.</title>
        <authorList>
            <person name="Haridas S."/>
            <person name="Albert R."/>
            <person name="Binder M."/>
            <person name="Bloem J."/>
            <person name="Labutti K."/>
            <person name="Salamov A."/>
            <person name="Andreopoulos B."/>
            <person name="Baker S."/>
            <person name="Barry K."/>
            <person name="Bills G."/>
            <person name="Bluhm B."/>
            <person name="Cannon C."/>
            <person name="Castanera R."/>
            <person name="Culley D."/>
            <person name="Daum C."/>
            <person name="Ezra D."/>
            <person name="Gonzalez J."/>
            <person name="Henrissat B."/>
            <person name="Kuo A."/>
            <person name="Liang C."/>
            <person name="Lipzen A."/>
            <person name="Lutzoni F."/>
            <person name="Magnuson J."/>
            <person name="Mondo S."/>
            <person name="Nolan M."/>
            <person name="Ohm R."/>
            <person name="Pangilinan J."/>
            <person name="Park H.-J."/>
            <person name="Ramirez L."/>
            <person name="Alfaro M."/>
            <person name="Sun H."/>
            <person name="Tritt A."/>
            <person name="Yoshinaga Y."/>
            <person name="Zwiers L.-H."/>
            <person name="Turgeon B."/>
            <person name="Goodwin S."/>
            <person name="Spatafora J."/>
            <person name="Crous P."/>
            <person name="Grigoriev I."/>
        </authorList>
    </citation>
    <scope>NUCLEOTIDE SEQUENCE</scope>
    <source>
        <strain evidence="2">CBS 123094</strain>
    </source>
</reference>